<protein>
    <submittedName>
        <fullName evidence="2">IS3 family transposase</fullName>
    </submittedName>
</protein>
<dbReference type="Pfam" id="PF13276">
    <property type="entry name" value="HTH_21"/>
    <property type="match status" value="1"/>
</dbReference>
<sequence length="122" mass="14045">MTRLRTENYGVYGVRKMRHPMRRAGWDIGRDQTARLMKGAGVCGVRRGPSPMTTRCSQSPDTRPDLIQRNFRASGPNRLWGADITYVHTRAGFLYTTFVTDVFSPHDRWLVHAFDLSWVTET</sequence>
<accession>A0ABX6A708</accession>
<evidence type="ECO:0000259" key="1">
    <source>
        <dbReference type="Pfam" id="PF13276"/>
    </source>
</evidence>
<dbReference type="PANTHER" id="PTHR46889:SF4">
    <property type="entry name" value="TRANSPOSASE INSO FOR INSERTION SEQUENCE ELEMENT IS911B-RELATED"/>
    <property type="match status" value="1"/>
</dbReference>
<dbReference type="EMBL" id="CP044108">
    <property type="protein sequence ID" value="QEU12682.1"/>
    <property type="molecule type" value="Genomic_DNA"/>
</dbReference>
<evidence type="ECO:0000313" key="3">
    <source>
        <dbReference type="Proteomes" id="UP000323865"/>
    </source>
</evidence>
<reference evidence="2 3" key="1">
    <citation type="submission" date="2019-09" db="EMBL/GenBank/DDBJ databases">
        <title>FDA dAtabase for Regulatory Grade micrObial Sequences (FDA-ARGOS): Supporting development and validation of Infectious Disease Dx tests.</title>
        <authorList>
            <person name="Sciortino C."/>
            <person name="Tallon L."/>
            <person name="Sadzewicz L."/>
            <person name="Vavikolanu K."/>
            <person name="Mehta A."/>
            <person name="Aluvathingal J."/>
            <person name="Nadendla S."/>
            <person name="Nandy P."/>
            <person name="Geyer C."/>
            <person name="Yan Y."/>
            <person name="Sichtig H."/>
        </authorList>
    </citation>
    <scope>NUCLEOTIDE SEQUENCE [LARGE SCALE GENOMIC DNA]</scope>
    <source>
        <strain evidence="2 3">FDAARGOS_640</strain>
    </source>
</reference>
<organism evidence="2 3">
    <name type="scientific">Dermabacter vaginalis</name>
    <dbReference type="NCBI Taxonomy" id="1630135"/>
    <lineage>
        <taxon>Bacteria</taxon>
        <taxon>Bacillati</taxon>
        <taxon>Actinomycetota</taxon>
        <taxon>Actinomycetes</taxon>
        <taxon>Micrococcales</taxon>
        <taxon>Dermabacteraceae</taxon>
        <taxon>Dermabacter</taxon>
    </lineage>
</organism>
<evidence type="ECO:0000313" key="2">
    <source>
        <dbReference type="EMBL" id="QEU12682.1"/>
    </source>
</evidence>
<dbReference type="SUPFAM" id="SSF53098">
    <property type="entry name" value="Ribonuclease H-like"/>
    <property type="match status" value="1"/>
</dbReference>
<gene>
    <name evidence="2" type="ORF">FOB48_01550</name>
</gene>
<feature type="domain" description="HTH-like" evidence="1">
    <location>
        <begin position="3"/>
        <end position="48"/>
    </location>
</feature>
<dbReference type="InterPro" id="IPR012337">
    <property type="entry name" value="RNaseH-like_sf"/>
</dbReference>
<name>A0ABX6A708_9MICO</name>
<dbReference type="PANTHER" id="PTHR46889">
    <property type="entry name" value="TRANSPOSASE INSF FOR INSERTION SEQUENCE IS3B-RELATED"/>
    <property type="match status" value="1"/>
</dbReference>
<keyword evidence="3" id="KW-1185">Reference proteome</keyword>
<proteinExistence type="predicted"/>
<dbReference type="InterPro" id="IPR025948">
    <property type="entry name" value="HTH-like_dom"/>
</dbReference>
<dbReference type="Proteomes" id="UP000323865">
    <property type="component" value="Chromosome"/>
</dbReference>
<dbReference type="InterPro" id="IPR050900">
    <property type="entry name" value="Transposase_IS3/IS150/IS904"/>
</dbReference>